<keyword evidence="2 6" id="KW-0812">Transmembrane</keyword>
<dbReference type="Proteomes" id="UP000799640">
    <property type="component" value="Unassembled WGS sequence"/>
</dbReference>
<evidence type="ECO:0000256" key="4">
    <source>
        <dbReference type="ARBA" id="ARBA00023136"/>
    </source>
</evidence>
<feature type="transmembrane region" description="Helical" evidence="6">
    <location>
        <begin position="256"/>
        <end position="277"/>
    </location>
</feature>
<feature type="transmembrane region" description="Helical" evidence="6">
    <location>
        <begin position="50"/>
        <end position="75"/>
    </location>
</feature>
<gene>
    <name evidence="8" type="ORF">EJ06DRAFT_485279</name>
</gene>
<protein>
    <recommendedName>
        <fullName evidence="7">Rhodopsin domain-containing protein</fullName>
    </recommendedName>
</protein>
<evidence type="ECO:0000259" key="7">
    <source>
        <dbReference type="Pfam" id="PF20684"/>
    </source>
</evidence>
<evidence type="ECO:0000256" key="6">
    <source>
        <dbReference type="SAM" id="Phobius"/>
    </source>
</evidence>
<dbReference type="PANTHER" id="PTHR33048:SF162">
    <property type="entry name" value="SATRATOXIN BIOSYNTHESIS SC1 CLUSTER PROTEIN 4"/>
    <property type="match status" value="1"/>
</dbReference>
<feature type="transmembrane region" description="Helical" evidence="6">
    <location>
        <begin position="187"/>
        <end position="210"/>
    </location>
</feature>
<evidence type="ECO:0000256" key="2">
    <source>
        <dbReference type="ARBA" id="ARBA00022692"/>
    </source>
</evidence>
<proteinExistence type="inferred from homology"/>
<dbReference type="AlphaFoldDB" id="A0A6G1I9B6"/>
<dbReference type="EMBL" id="ML996687">
    <property type="protein sequence ID" value="KAF2404903.1"/>
    <property type="molecule type" value="Genomic_DNA"/>
</dbReference>
<evidence type="ECO:0000256" key="3">
    <source>
        <dbReference type="ARBA" id="ARBA00022989"/>
    </source>
</evidence>
<feature type="transmembrane region" description="Helical" evidence="6">
    <location>
        <begin position="136"/>
        <end position="158"/>
    </location>
</feature>
<dbReference type="GO" id="GO:0016020">
    <property type="term" value="C:membrane"/>
    <property type="evidence" value="ECO:0007669"/>
    <property type="project" value="UniProtKB-SubCell"/>
</dbReference>
<sequence>MSVNYRLHPAKVNKTQLLATTWTMASVATVFFIARMVVRIKYSRAVFVDDALACFALVCLIANAIVITLMCPMMYATLQLASLGLGRRANLFDDVILYMRYQFSSTLLFWTCIWLVKASFLAFFKRLTLNLKAHTIAWWVIAGLTIAGYAGSVISYPLSCIHPSIHEKRLTRPVACEHPYNIRIAIISLRLSTALDIATDALIIALPMSLAWRVRLPFRTRLALSGVFALGGFIVLFAIIRVIVTDTKTSRPEVSWLNLWSAIESSIAVIVCNLAPFKTLFT</sequence>
<evidence type="ECO:0000256" key="5">
    <source>
        <dbReference type="ARBA" id="ARBA00038359"/>
    </source>
</evidence>
<comment type="similarity">
    <text evidence="5">Belongs to the SAT4 family.</text>
</comment>
<dbReference type="PANTHER" id="PTHR33048">
    <property type="entry name" value="PTH11-LIKE INTEGRAL MEMBRANE PROTEIN (AFU_ORTHOLOGUE AFUA_5G11245)"/>
    <property type="match status" value="1"/>
</dbReference>
<keyword evidence="4 6" id="KW-0472">Membrane</keyword>
<feature type="domain" description="Rhodopsin" evidence="7">
    <location>
        <begin position="34"/>
        <end position="281"/>
    </location>
</feature>
<reference evidence="8" key="1">
    <citation type="journal article" date="2020" name="Stud. Mycol.">
        <title>101 Dothideomycetes genomes: a test case for predicting lifestyles and emergence of pathogens.</title>
        <authorList>
            <person name="Haridas S."/>
            <person name="Albert R."/>
            <person name="Binder M."/>
            <person name="Bloem J."/>
            <person name="Labutti K."/>
            <person name="Salamov A."/>
            <person name="Andreopoulos B."/>
            <person name="Baker S."/>
            <person name="Barry K."/>
            <person name="Bills G."/>
            <person name="Bluhm B."/>
            <person name="Cannon C."/>
            <person name="Castanera R."/>
            <person name="Culley D."/>
            <person name="Daum C."/>
            <person name="Ezra D."/>
            <person name="Gonzalez J."/>
            <person name="Henrissat B."/>
            <person name="Kuo A."/>
            <person name="Liang C."/>
            <person name="Lipzen A."/>
            <person name="Lutzoni F."/>
            <person name="Magnuson J."/>
            <person name="Mondo S."/>
            <person name="Nolan M."/>
            <person name="Ohm R."/>
            <person name="Pangilinan J."/>
            <person name="Park H.-J."/>
            <person name="Ramirez L."/>
            <person name="Alfaro M."/>
            <person name="Sun H."/>
            <person name="Tritt A."/>
            <person name="Yoshinaga Y."/>
            <person name="Zwiers L.-H."/>
            <person name="Turgeon B."/>
            <person name="Goodwin S."/>
            <person name="Spatafora J."/>
            <person name="Crous P."/>
            <person name="Grigoriev I."/>
        </authorList>
    </citation>
    <scope>NUCLEOTIDE SEQUENCE</scope>
    <source>
        <strain evidence="8">CBS 262.69</strain>
    </source>
</reference>
<name>A0A6G1I9B6_9PEZI</name>
<organism evidence="8 9">
    <name type="scientific">Trichodelitschia bisporula</name>
    <dbReference type="NCBI Taxonomy" id="703511"/>
    <lineage>
        <taxon>Eukaryota</taxon>
        <taxon>Fungi</taxon>
        <taxon>Dikarya</taxon>
        <taxon>Ascomycota</taxon>
        <taxon>Pezizomycotina</taxon>
        <taxon>Dothideomycetes</taxon>
        <taxon>Dothideomycetes incertae sedis</taxon>
        <taxon>Phaeotrichales</taxon>
        <taxon>Phaeotrichaceae</taxon>
        <taxon>Trichodelitschia</taxon>
    </lineage>
</organism>
<dbReference type="InterPro" id="IPR049326">
    <property type="entry name" value="Rhodopsin_dom_fungi"/>
</dbReference>
<accession>A0A6G1I9B6</accession>
<dbReference type="Pfam" id="PF20684">
    <property type="entry name" value="Fung_rhodopsin"/>
    <property type="match status" value="1"/>
</dbReference>
<evidence type="ECO:0000313" key="8">
    <source>
        <dbReference type="EMBL" id="KAF2404903.1"/>
    </source>
</evidence>
<feature type="transmembrane region" description="Helical" evidence="6">
    <location>
        <begin position="107"/>
        <end position="124"/>
    </location>
</feature>
<feature type="non-terminal residue" evidence="8">
    <location>
        <position position="282"/>
    </location>
</feature>
<dbReference type="OrthoDB" id="444631at2759"/>
<keyword evidence="9" id="KW-1185">Reference proteome</keyword>
<evidence type="ECO:0000256" key="1">
    <source>
        <dbReference type="ARBA" id="ARBA00004141"/>
    </source>
</evidence>
<evidence type="ECO:0000313" key="9">
    <source>
        <dbReference type="Proteomes" id="UP000799640"/>
    </source>
</evidence>
<feature type="transmembrane region" description="Helical" evidence="6">
    <location>
        <begin position="20"/>
        <end position="38"/>
    </location>
</feature>
<dbReference type="InterPro" id="IPR052337">
    <property type="entry name" value="SAT4-like"/>
</dbReference>
<feature type="transmembrane region" description="Helical" evidence="6">
    <location>
        <begin position="222"/>
        <end position="244"/>
    </location>
</feature>
<keyword evidence="3 6" id="KW-1133">Transmembrane helix</keyword>
<comment type="subcellular location">
    <subcellularLocation>
        <location evidence="1">Membrane</location>
        <topology evidence="1">Multi-pass membrane protein</topology>
    </subcellularLocation>
</comment>